<protein>
    <recommendedName>
        <fullName evidence="7">Fucosyltransferase</fullName>
        <ecNumber evidence="7">2.4.1.-</ecNumber>
    </recommendedName>
</protein>
<keyword evidence="5" id="KW-0325">Glycoprotein</keyword>
<feature type="region of interest" description="Disordered" evidence="8">
    <location>
        <begin position="184"/>
        <end position="217"/>
    </location>
</feature>
<evidence type="ECO:0000256" key="7">
    <source>
        <dbReference type="RuleBase" id="RU367004"/>
    </source>
</evidence>
<evidence type="ECO:0000313" key="9">
    <source>
        <dbReference type="EMBL" id="JAT42965.1"/>
    </source>
</evidence>
<evidence type="ECO:0000256" key="8">
    <source>
        <dbReference type="SAM" id="MobiDB-lite"/>
    </source>
</evidence>
<evidence type="ECO:0000256" key="5">
    <source>
        <dbReference type="ARBA" id="ARBA00023180"/>
    </source>
</evidence>
<organism evidence="9">
    <name type="scientific">Anthurium amnicola</name>
    <dbReference type="NCBI Taxonomy" id="1678845"/>
    <lineage>
        <taxon>Eukaryota</taxon>
        <taxon>Viridiplantae</taxon>
        <taxon>Streptophyta</taxon>
        <taxon>Embryophyta</taxon>
        <taxon>Tracheophyta</taxon>
        <taxon>Spermatophyta</taxon>
        <taxon>Magnoliopsida</taxon>
        <taxon>Liliopsida</taxon>
        <taxon>Araceae</taxon>
        <taxon>Pothoideae</taxon>
        <taxon>Potheae</taxon>
        <taxon>Anthurium</taxon>
    </lineage>
</organism>
<dbReference type="GO" id="GO:0071555">
    <property type="term" value="P:cell wall organization"/>
    <property type="evidence" value="ECO:0007669"/>
    <property type="project" value="UniProtKB-UniRule"/>
</dbReference>
<comment type="subcellular location">
    <subcellularLocation>
        <location evidence="7">Golgi apparatus</location>
        <location evidence="7">Golgi stack membrane</location>
        <topology evidence="7">Single-pass type II membrane protein</topology>
    </subcellularLocation>
</comment>
<keyword evidence="7" id="KW-0472">Membrane</keyword>
<keyword evidence="7" id="KW-1133">Transmembrane helix</keyword>
<evidence type="ECO:0000256" key="2">
    <source>
        <dbReference type="ARBA" id="ARBA00022676"/>
    </source>
</evidence>
<evidence type="ECO:0000256" key="4">
    <source>
        <dbReference type="ARBA" id="ARBA00023034"/>
    </source>
</evidence>
<comment type="similarity">
    <text evidence="1 7">Belongs to the glycosyltransferase 37 family.</text>
</comment>
<keyword evidence="6 7" id="KW-0961">Cell wall biogenesis/degradation</keyword>
<keyword evidence="7" id="KW-0812">Transmembrane</keyword>
<keyword evidence="3 7" id="KW-0808">Transferase</keyword>
<feature type="non-terminal residue" evidence="9">
    <location>
        <position position="544"/>
    </location>
</feature>
<dbReference type="GO" id="GO:0009969">
    <property type="term" value="P:xyloglucan biosynthetic process"/>
    <property type="evidence" value="ECO:0007669"/>
    <property type="project" value="TreeGrafter"/>
</dbReference>
<dbReference type="EMBL" id="GDJX01024971">
    <property type="protein sequence ID" value="JAT42965.1"/>
    <property type="molecule type" value="Transcribed_RNA"/>
</dbReference>
<comment type="function">
    <text evidence="7">May be involved in cell wall biosynthesis.</text>
</comment>
<proteinExistence type="inferred from homology"/>
<evidence type="ECO:0000256" key="3">
    <source>
        <dbReference type="ARBA" id="ARBA00022679"/>
    </source>
</evidence>
<evidence type="ECO:0000256" key="6">
    <source>
        <dbReference type="ARBA" id="ARBA00023316"/>
    </source>
</evidence>
<feature type="region of interest" description="Disordered" evidence="8">
    <location>
        <begin position="1"/>
        <end position="31"/>
    </location>
</feature>
<dbReference type="GO" id="GO:0032580">
    <property type="term" value="C:Golgi cisterna membrane"/>
    <property type="evidence" value="ECO:0007669"/>
    <property type="project" value="UniProtKB-SubCell"/>
</dbReference>
<dbReference type="GO" id="GO:0042546">
    <property type="term" value="P:cell wall biogenesis"/>
    <property type="evidence" value="ECO:0007669"/>
    <property type="project" value="InterPro"/>
</dbReference>
<sequence length="544" mass="59442">MDTAGVSRRQPPPPPSSSPSPSGIEGNQEYFTYGAPGGGGGGWGWSLKAWGAPSPLSAGTGESRAFKSVLVVFACLSFLLTLIFVSRDYRAPLTFVSGFYGGSTSQLQHPHQQLLADGPTMLQTSTTNTTTLVVQLSNTVAPSPSPTSSERLSHATPLHQVATVAPSPAPVGIISSYAKLHNASIDQVGTPPPTSQPDAHDVAPSPSPTSREKPSHAMPLHKVAAAAPSPAPAASISSDAKLHNAFVAVGTPAPTSHPDAHDDMLLGGLLPVSFDGASCQSRYQSFAYRKASPHKPSPYLLQRLREYEALHKRCGPLTRFYTRSIHLLKPDSNASARGASCKYVVWNPENGLGNRMLSIASTFLYALLTGRVLLVEWSTDLASIFCEPFPKSTWLLPHNFPLKNLPLGQKYPKSFGNLLRANKLTSTNPPAFVYAHLSNDYDDYDMRFYCEDGQFLLEKIPWMVLRSDQYFVSALFINSGFERELGRMFPEKEAVFHHLGRYLFHPSDKVWGLITSYYEDHLAAARQRLGIQIRVFYKVNKPFD</sequence>
<dbReference type="EC" id="2.4.1.-" evidence="7"/>
<evidence type="ECO:0000256" key="1">
    <source>
        <dbReference type="ARBA" id="ARBA00010481"/>
    </source>
</evidence>
<name>A0A1D1XKP3_9ARAE</name>
<reference evidence="9" key="1">
    <citation type="submission" date="2015-07" db="EMBL/GenBank/DDBJ databases">
        <title>Transcriptome Assembly of Anthurium amnicola.</title>
        <authorList>
            <person name="Suzuki J."/>
        </authorList>
    </citation>
    <scope>NUCLEOTIDE SEQUENCE</scope>
</reference>
<feature type="transmembrane region" description="Helical" evidence="7">
    <location>
        <begin position="65"/>
        <end position="85"/>
    </location>
</feature>
<dbReference type="GO" id="GO:0008107">
    <property type="term" value="F:galactoside 2-alpha-L-fucosyltransferase activity"/>
    <property type="evidence" value="ECO:0007669"/>
    <property type="project" value="InterPro"/>
</dbReference>
<dbReference type="PANTHER" id="PTHR31889:SF52">
    <property type="entry name" value="FUCOSYLTRANSFERASE"/>
    <property type="match status" value="1"/>
</dbReference>
<dbReference type="InterPro" id="IPR004938">
    <property type="entry name" value="XG_FTase"/>
</dbReference>
<dbReference type="PANTHER" id="PTHR31889">
    <property type="entry name" value="FUCOSYLTRANSFERASE 2-RELATED"/>
    <property type="match status" value="1"/>
</dbReference>
<gene>
    <name evidence="9" type="primary">FUT2_1</name>
    <name evidence="9" type="ORF">g.123752</name>
</gene>
<dbReference type="FunFam" id="3.40.50.11340:FF:000005">
    <property type="entry name" value="Galactoside 2-alpha-L-fucosyltransferase"/>
    <property type="match status" value="1"/>
</dbReference>
<accession>A0A1D1XKP3</accession>
<keyword evidence="4 7" id="KW-0333">Golgi apparatus</keyword>
<dbReference type="AlphaFoldDB" id="A0A1D1XKP3"/>
<dbReference type="Gene3D" id="3.40.50.11340">
    <property type="match status" value="1"/>
</dbReference>
<dbReference type="Pfam" id="PF03254">
    <property type="entry name" value="XG_FTase"/>
    <property type="match status" value="1"/>
</dbReference>
<keyword evidence="2 7" id="KW-0328">Glycosyltransferase</keyword>